<keyword evidence="1" id="KW-1133">Transmembrane helix</keyword>
<keyword evidence="3" id="KW-1185">Reference proteome</keyword>
<dbReference type="AlphaFoldDB" id="A0A834IHD4"/>
<keyword evidence="1" id="KW-0472">Membrane</keyword>
<evidence type="ECO:0000256" key="1">
    <source>
        <dbReference type="SAM" id="Phobius"/>
    </source>
</evidence>
<feature type="transmembrane region" description="Helical" evidence="1">
    <location>
        <begin position="29"/>
        <end position="48"/>
    </location>
</feature>
<name>A0A834IHD4_RHYFE</name>
<evidence type="ECO:0000313" key="2">
    <source>
        <dbReference type="EMBL" id="KAF7279081.1"/>
    </source>
</evidence>
<accession>A0A834IHD4</accession>
<dbReference type="EMBL" id="JAACXV010000377">
    <property type="protein sequence ID" value="KAF7279081.1"/>
    <property type="molecule type" value="Genomic_DNA"/>
</dbReference>
<evidence type="ECO:0000313" key="3">
    <source>
        <dbReference type="Proteomes" id="UP000625711"/>
    </source>
</evidence>
<dbReference type="Proteomes" id="UP000625711">
    <property type="component" value="Unassembled WGS sequence"/>
</dbReference>
<protein>
    <submittedName>
        <fullName evidence="2">Uncharacterized protein</fullName>
    </submittedName>
</protein>
<sequence>MERQYFTGSGKWKSAREKGSVHVRAGRDVGRLLIFGVHAAVLALVSVVRPGVGRRPRKSDFSGHSGCRFDVFQVENYPLLRLSPEELIRRTRQLAKLSAT</sequence>
<comment type="caution">
    <text evidence="2">The sequence shown here is derived from an EMBL/GenBank/DDBJ whole genome shotgun (WGS) entry which is preliminary data.</text>
</comment>
<keyword evidence="1" id="KW-0812">Transmembrane</keyword>
<proteinExistence type="predicted"/>
<gene>
    <name evidence="2" type="ORF">GWI33_007713</name>
</gene>
<organism evidence="2 3">
    <name type="scientific">Rhynchophorus ferrugineus</name>
    <name type="common">Red palm weevil</name>
    <name type="synonym">Curculio ferrugineus</name>
    <dbReference type="NCBI Taxonomy" id="354439"/>
    <lineage>
        <taxon>Eukaryota</taxon>
        <taxon>Metazoa</taxon>
        <taxon>Ecdysozoa</taxon>
        <taxon>Arthropoda</taxon>
        <taxon>Hexapoda</taxon>
        <taxon>Insecta</taxon>
        <taxon>Pterygota</taxon>
        <taxon>Neoptera</taxon>
        <taxon>Endopterygota</taxon>
        <taxon>Coleoptera</taxon>
        <taxon>Polyphaga</taxon>
        <taxon>Cucujiformia</taxon>
        <taxon>Curculionidae</taxon>
        <taxon>Dryophthorinae</taxon>
        <taxon>Rhynchophorus</taxon>
    </lineage>
</organism>
<reference evidence="2" key="1">
    <citation type="submission" date="2020-08" db="EMBL/GenBank/DDBJ databases">
        <title>Genome sequencing and assembly of the red palm weevil Rhynchophorus ferrugineus.</title>
        <authorList>
            <person name="Dias G.B."/>
            <person name="Bergman C.M."/>
            <person name="Manee M."/>
        </authorList>
    </citation>
    <scope>NUCLEOTIDE SEQUENCE</scope>
    <source>
        <strain evidence="2">AA-2017</strain>
        <tissue evidence="2">Whole larva</tissue>
    </source>
</reference>